<comment type="caution">
    <text evidence="1">The sequence shown here is derived from an EMBL/GenBank/DDBJ whole genome shotgun (WGS) entry which is preliminary data.</text>
</comment>
<dbReference type="OrthoDB" id="626916at2"/>
<gene>
    <name evidence="1" type="ORF">EK403_07035</name>
</gene>
<evidence type="ECO:0000313" key="1">
    <source>
        <dbReference type="EMBL" id="RXF74119.1"/>
    </source>
</evidence>
<name>A0A4Q0MM23_9HYPH</name>
<dbReference type="Proteomes" id="UP000289708">
    <property type="component" value="Unassembled WGS sequence"/>
</dbReference>
<protein>
    <submittedName>
        <fullName evidence="1">Uncharacterized protein</fullName>
    </submittedName>
</protein>
<accession>A0A4Q0MM23</accession>
<sequence>MAYSNRDEDKLYHLLPAYIREQDAVSGEALKTLLAIVEAEADRVEASIAQLGANAFIETCEPWVVPYIGDLVGATPLFDESRVADGDTAEELFPELEGPRLKPAIALRTRADVAKTIYYRRRKGTAPMLEELARDVTGWSAHVVEFFELLGWTQWLRNHQRPQAVRTPDIRSVEAMDRLDRAFDHIAHTVDVRPVGRMEGWHNIRNVGFFLWRLGAYPVETSDARRLGAAGDFRYFFSPLGQSAPLFSRRRPEGDETGLATELHVPQAVRPALFFEDLRAYRALPAPRPGFSELYGPFDASPPTPAAPHPSFSVVVDATPAPADRIVCRDLSTWSAPATDFVAIDVARGRLTLGPALLPAQRVQVSCHYGFPAELGGGPYGRRAWLTRRALAREVYLVDGSGAPGVHATIGAALGAWTAAGKPNAIIRIRDNRSYAEAISIEPADDRFLAIEAADGFRPHLMLAGPLTVTGDHPGASVTLGGLLVEGVVEVAGDLRRLRLIHTTLVPGASIFDDAPPAADPPSISVAETSASGDPANVEFRLEIAFSIVGPVRVPEHAEGLFVLDSVVDGVGTDAIAAPGAPGRAGPPLHVERSTLRGTSRIREIAFATETIFDGTARTERVQRGCVRFSYVPRGSRAPRQYRCQPALAIAKAIEEEEAALGPRTDPQRAAIATRVARRVKPEYASEAYGQPAYLQLSLGGPKEIALGAEDGSEMGVYCCLKQPQREANLRARLDEYLPFGLEAGLIYVT</sequence>
<keyword evidence="2" id="KW-1185">Reference proteome</keyword>
<dbReference type="AlphaFoldDB" id="A0A4Q0MM23"/>
<dbReference type="RefSeq" id="WP_128776795.1">
    <property type="nucleotide sequence ID" value="NZ_RYFI01000005.1"/>
</dbReference>
<reference evidence="1 2" key="1">
    <citation type="submission" date="2018-12" db="EMBL/GenBank/DDBJ databases">
        <title>bacterium Hansschlegelia zhihuaiae S113.</title>
        <authorList>
            <person name="He J."/>
        </authorList>
    </citation>
    <scope>NUCLEOTIDE SEQUENCE [LARGE SCALE GENOMIC DNA]</scope>
    <source>
        <strain evidence="1 2">S 113</strain>
    </source>
</reference>
<proteinExistence type="predicted"/>
<dbReference type="EMBL" id="RYFI01000005">
    <property type="protein sequence ID" value="RXF74119.1"/>
    <property type="molecule type" value="Genomic_DNA"/>
</dbReference>
<evidence type="ECO:0000313" key="2">
    <source>
        <dbReference type="Proteomes" id="UP000289708"/>
    </source>
</evidence>
<organism evidence="1 2">
    <name type="scientific">Hansschlegelia zhihuaiae</name>
    <dbReference type="NCBI Taxonomy" id="405005"/>
    <lineage>
        <taxon>Bacteria</taxon>
        <taxon>Pseudomonadati</taxon>
        <taxon>Pseudomonadota</taxon>
        <taxon>Alphaproteobacteria</taxon>
        <taxon>Hyphomicrobiales</taxon>
        <taxon>Methylopilaceae</taxon>
        <taxon>Hansschlegelia</taxon>
    </lineage>
</organism>